<feature type="coiled-coil region" evidence="1">
    <location>
        <begin position="20"/>
        <end position="47"/>
    </location>
</feature>
<dbReference type="Gene3D" id="3.30.70.270">
    <property type="match status" value="1"/>
</dbReference>
<reference evidence="3 4" key="1">
    <citation type="journal article" date="2016" name="Nat. Commun.">
        <title>Thousands of microbial genomes shed light on interconnected biogeochemical processes in an aquifer system.</title>
        <authorList>
            <person name="Anantharaman K."/>
            <person name="Brown C.T."/>
            <person name="Hug L.A."/>
            <person name="Sharon I."/>
            <person name="Castelle C.J."/>
            <person name="Probst A.J."/>
            <person name="Thomas B.C."/>
            <person name="Singh A."/>
            <person name="Wilkins M.J."/>
            <person name="Karaoz U."/>
            <person name="Brodie E.L."/>
            <person name="Williams K.H."/>
            <person name="Hubbard S.S."/>
            <person name="Banfield J.F."/>
        </authorList>
    </citation>
    <scope>NUCLEOTIDE SEQUENCE [LARGE SCALE GENOMIC DNA]</scope>
</reference>
<dbReference type="Proteomes" id="UP000176511">
    <property type="component" value="Unassembled WGS sequence"/>
</dbReference>
<dbReference type="GO" id="GO:0052621">
    <property type="term" value="F:diguanylate cyclase activity"/>
    <property type="evidence" value="ECO:0007669"/>
    <property type="project" value="TreeGrafter"/>
</dbReference>
<dbReference type="InterPro" id="IPR029787">
    <property type="entry name" value="Nucleotide_cyclase"/>
</dbReference>
<dbReference type="CDD" id="cd01949">
    <property type="entry name" value="GGDEF"/>
    <property type="match status" value="1"/>
</dbReference>
<dbReference type="Pfam" id="PF00990">
    <property type="entry name" value="GGDEF"/>
    <property type="match status" value="1"/>
</dbReference>
<comment type="caution">
    <text evidence="3">The sequence shown here is derived from an EMBL/GenBank/DDBJ whole genome shotgun (WGS) entry which is preliminary data.</text>
</comment>
<evidence type="ECO:0000313" key="4">
    <source>
        <dbReference type="Proteomes" id="UP000176511"/>
    </source>
</evidence>
<gene>
    <name evidence="3" type="ORF">A3C87_00935</name>
</gene>
<dbReference type="NCBIfam" id="TIGR00254">
    <property type="entry name" value="GGDEF"/>
    <property type="match status" value="1"/>
</dbReference>
<dbReference type="InterPro" id="IPR000160">
    <property type="entry name" value="GGDEF_dom"/>
</dbReference>
<evidence type="ECO:0000313" key="3">
    <source>
        <dbReference type="EMBL" id="OGG62673.1"/>
    </source>
</evidence>
<dbReference type="InterPro" id="IPR050469">
    <property type="entry name" value="Diguanylate_Cyclase"/>
</dbReference>
<accession>A0A1F6DMS5</accession>
<dbReference type="SMART" id="SM00267">
    <property type="entry name" value="GGDEF"/>
    <property type="match status" value="1"/>
</dbReference>
<name>A0A1F6DMS5_9BACT</name>
<dbReference type="AlphaFoldDB" id="A0A1F6DMS5"/>
<dbReference type="EMBL" id="MFLE01000002">
    <property type="protein sequence ID" value="OGG62673.1"/>
    <property type="molecule type" value="Genomic_DNA"/>
</dbReference>
<dbReference type="PANTHER" id="PTHR45138:SF9">
    <property type="entry name" value="DIGUANYLATE CYCLASE DGCM-RELATED"/>
    <property type="match status" value="1"/>
</dbReference>
<evidence type="ECO:0000259" key="2">
    <source>
        <dbReference type="PROSITE" id="PS50887"/>
    </source>
</evidence>
<feature type="domain" description="GGDEF" evidence="2">
    <location>
        <begin position="80"/>
        <end position="210"/>
    </location>
</feature>
<dbReference type="SUPFAM" id="SSF55073">
    <property type="entry name" value="Nucleotide cyclase"/>
    <property type="match status" value="1"/>
</dbReference>
<dbReference type="PANTHER" id="PTHR45138">
    <property type="entry name" value="REGULATORY COMPONENTS OF SENSORY TRANSDUCTION SYSTEM"/>
    <property type="match status" value="1"/>
</dbReference>
<evidence type="ECO:0000256" key="1">
    <source>
        <dbReference type="SAM" id="Coils"/>
    </source>
</evidence>
<keyword evidence="1" id="KW-0175">Coiled coil</keyword>
<proteinExistence type="predicted"/>
<organism evidence="3 4">
    <name type="scientific">Candidatus Kaiserbacteria bacterium RIFCSPHIGHO2_02_FULL_49_34</name>
    <dbReference type="NCBI Taxonomy" id="1798491"/>
    <lineage>
        <taxon>Bacteria</taxon>
        <taxon>Candidatus Kaiseribacteriota</taxon>
    </lineage>
</organism>
<sequence>MNLEKPTSPENNELSPEAKIAQMQERINALEAKNHELKLENQKLERIATLDPLTETLNRRGLEMQFEKFLRNAERNKVPADYSVVFIDLKGLKAINDTRGHEAGDILIQNAAETLKSHLRPSDLCARWGGDEFVLVLPKTDEAGARVLTERITTHLPEGLYFRSGIASSTDLEHTYGRAPTLDEVITTADDLSNDARGAESRTNFKMQSDTMNLGDVLKS</sequence>
<dbReference type="PROSITE" id="PS50887">
    <property type="entry name" value="GGDEF"/>
    <property type="match status" value="1"/>
</dbReference>
<dbReference type="InterPro" id="IPR043128">
    <property type="entry name" value="Rev_trsase/Diguanyl_cyclase"/>
</dbReference>
<protein>
    <recommendedName>
        <fullName evidence="2">GGDEF domain-containing protein</fullName>
    </recommendedName>
</protein>
<dbReference type="STRING" id="1798491.A3C87_00935"/>